<evidence type="ECO:0000313" key="4">
    <source>
        <dbReference type="Proteomes" id="UP001367508"/>
    </source>
</evidence>
<organism evidence="3 4">
    <name type="scientific">Canavalia gladiata</name>
    <name type="common">Sword bean</name>
    <name type="synonym">Dolichos gladiatus</name>
    <dbReference type="NCBI Taxonomy" id="3824"/>
    <lineage>
        <taxon>Eukaryota</taxon>
        <taxon>Viridiplantae</taxon>
        <taxon>Streptophyta</taxon>
        <taxon>Embryophyta</taxon>
        <taxon>Tracheophyta</taxon>
        <taxon>Spermatophyta</taxon>
        <taxon>Magnoliopsida</taxon>
        <taxon>eudicotyledons</taxon>
        <taxon>Gunneridae</taxon>
        <taxon>Pentapetalae</taxon>
        <taxon>rosids</taxon>
        <taxon>fabids</taxon>
        <taxon>Fabales</taxon>
        <taxon>Fabaceae</taxon>
        <taxon>Papilionoideae</taxon>
        <taxon>50 kb inversion clade</taxon>
        <taxon>NPAAA clade</taxon>
        <taxon>indigoferoid/millettioid clade</taxon>
        <taxon>Phaseoleae</taxon>
        <taxon>Canavalia</taxon>
    </lineage>
</organism>
<dbReference type="SUPFAM" id="SSF52058">
    <property type="entry name" value="L domain-like"/>
    <property type="match status" value="2"/>
</dbReference>
<keyword evidence="1" id="KW-0611">Plant defense</keyword>
<keyword evidence="4" id="KW-1185">Reference proteome</keyword>
<dbReference type="InterPro" id="IPR050905">
    <property type="entry name" value="Plant_NBS-LRR"/>
</dbReference>
<evidence type="ECO:0000313" key="3">
    <source>
        <dbReference type="EMBL" id="KAK7305093.1"/>
    </source>
</evidence>
<dbReference type="Pfam" id="PF23247">
    <property type="entry name" value="LRR_RPS2"/>
    <property type="match status" value="4"/>
</dbReference>
<gene>
    <name evidence="3" type="ORF">VNO77_42993</name>
</gene>
<protein>
    <recommendedName>
        <fullName evidence="2">Disease resistance protein At4g27190-like leucine-rich repeats domain-containing protein</fullName>
    </recommendedName>
</protein>
<dbReference type="PANTHER" id="PTHR33463:SF204">
    <property type="entry name" value="NB-ARC DOMAIN-CONTAINING PROTEIN"/>
    <property type="match status" value="1"/>
</dbReference>
<feature type="domain" description="Disease resistance protein At4g27190-like leucine-rich repeats" evidence="2">
    <location>
        <begin position="540"/>
        <end position="687"/>
    </location>
</feature>
<feature type="domain" description="Disease resistance protein At4g27190-like leucine-rich repeats" evidence="2">
    <location>
        <begin position="328"/>
        <end position="434"/>
    </location>
</feature>
<feature type="domain" description="Disease resistance protein At4g27190-like leucine-rich repeats" evidence="2">
    <location>
        <begin position="116"/>
        <end position="256"/>
    </location>
</feature>
<evidence type="ECO:0000256" key="1">
    <source>
        <dbReference type="ARBA" id="ARBA00022821"/>
    </source>
</evidence>
<reference evidence="3 4" key="1">
    <citation type="submission" date="2024-01" db="EMBL/GenBank/DDBJ databases">
        <title>The genomes of 5 underutilized Papilionoideae crops provide insights into root nodulation and disease resistanc.</title>
        <authorList>
            <person name="Jiang F."/>
        </authorList>
    </citation>
    <scope>NUCLEOTIDE SEQUENCE [LARGE SCALE GENOMIC DNA]</scope>
    <source>
        <strain evidence="3">LVBAO_FW01</strain>
        <tissue evidence="3">Leaves</tissue>
    </source>
</reference>
<proteinExistence type="predicted"/>
<dbReference type="SUPFAM" id="SSF52047">
    <property type="entry name" value="RNI-like"/>
    <property type="match status" value="1"/>
</dbReference>
<sequence>MSSRLQLLLQQVQEAEEATIPIEFPEIDKVHLENLPNLRSFSSGDIVEWPSLETVVVNRCPNLKKFGLGMIQKSQLKSVILENQQQIGDIDAQVSHLFELSDQFSTITAHNITDSNTLSKVLDNLQPSHFTNLMLFGAKSCDERLNIFLSILIKRSNKLEHIRIEQCQTLEHLFDLREFMPDENGYGKYFPQIKELILIELHKLKFIWNKDPAGIFGLSNMQMIHIKNCPSLQNLITPSAAEKLHQLNEIKIEECEMLEQVVEGEVTQTIKFPALRKVELLSLSKLIMFHSNNYPLNFPVLETLVIEKCPQLQSFTTGFATIDDISTTHENSFSKLNELILDSCNKLVCVISSKTLKELGNLEKLTVSHCKALKTVFKIQGKMYDHMESSVLQHLSELTLLDLPNLTHIFNKEHISFFQNLLILRVKQCDSLNWLAMPLTLTNIEVSDCETLQEILFINEGEETKRDTTFSQLKYISIENLTKLSTVFPPAFEFPSLETLTIANCSALETFVGESHHLKDHPELANSNCFFPYSLSLDKLKVLQVINQNMEKLWHNICPPKSFCELEDLILINNHKLLSVFPFNFIGRCNILQNLTVDKCELLTEVFNLEEDIVDHNIQKLLPELRKLALSNLSGLTHLLNNEPPVPIFPNLVSLHIVHCGNLKSVFSPSVAKNLGQLKFLKLYDCEKIEEVISSDENKDEKITFHKVECLILKDLPNLTSFCCQSVTSDWPKLQTVRVSNVPCMKTFSTADLNTPLLRSVFTTFVKKCWRGSLNMTISFIHEKSKYVT</sequence>
<dbReference type="InterPro" id="IPR032675">
    <property type="entry name" value="LRR_dom_sf"/>
</dbReference>
<dbReference type="Proteomes" id="UP001367508">
    <property type="component" value="Unassembled WGS sequence"/>
</dbReference>
<feature type="domain" description="Disease resistance protein At4g27190-like leucine-rich repeats" evidence="2">
    <location>
        <begin position="441"/>
        <end position="511"/>
    </location>
</feature>
<dbReference type="PANTHER" id="PTHR33463">
    <property type="entry name" value="NB-ARC DOMAIN-CONTAINING PROTEIN-RELATED"/>
    <property type="match status" value="1"/>
</dbReference>
<name>A0AAN9JU03_CANGL</name>
<dbReference type="InterPro" id="IPR057135">
    <property type="entry name" value="At4g27190-like_LRR"/>
</dbReference>
<dbReference type="AlphaFoldDB" id="A0AAN9JU03"/>
<accession>A0AAN9JU03</accession>
<evidence type="ECO:0000259" key="2">
    <source>
        <dbReference type="Pfam" id="PF23247"/>
    </source>
</evidence>
<comment type="caution">
    <text evidence="3">The sequence shown here is derived from an EMBL/GenBank/DDBJ whole genome shotgun (WGS) entry which is preliminary data.</text>
</comment>
<dbReference type="Gene3D" id="3.80.10.10">
    <property type="entry name" value="Ribonuclease Inhibitor"/>
    <property type="match status" value="3"/>
</dbReference>
<dbReference type="EMBL" id="JAYMYQ010000011">
    <property type="protein sequence ID" value="KAK7305093.1"/>
    <property type="molecule type" value="Genomic_DNA"/>
</dbReference>